<sequence length="659" mass="71257">MPVNEYQLQGAIAPTRPISPKNADSPGTAESGGREISVSVETQAPSQEGPSLAPLDWATWCKSLLPCTRPVKILDAESEKNFISTFSAVPSRSGMSAAELAREEMADIEEQILSQGKLLIQLLRSLHHSAKLEAELDADFRSIGIRSGIGYFEGSGSLASSNAAARRNALSWWDVGIGFQSTVGQVINSGTRVGAIIVATSVAGFFASYFVGGVAVHGVHLLGGGLALSQAYTTITQLPQTVNEEAFKHRVRTSMPVLGDRVRRLAELEGQEKRREPLSDIANVVAQENQKHIKQLTAQSEQIEAVLSERGPNDPSLELLLGSGGTGQKLLRAFRQAKAAFVSFFSPIVRSLSIIGGLLTGLPDVVRRACARRRADKQEQAFLVQYQSQVEVLARPLIPTVRECLIEHRDVANATRRARYHGSGRNRTAESVARQAQMGANLAYLIRNNPKPVYLEVQVNAHGAIPASLTLARALSWYLEIEAHKESTADDGGSITVSDPDGKLYGFLTSVPVAYSGTMAAVSDGRAPLGVLNIDDHGAGFPQGASCMQFEQELGDNDQLRLRMSFVEDPVAHVYAPLGNAGGIWKELESSTSPTEIGLQQPGEADFSETSNVALQRQQEALHLQIAMKKRLQKLTEAHIMGAENWSQLRFMRQGLAQA</sequence>
<dbReference type="EMBL" id="JBEPSH010000018">
    <property type="protein sequence ID" value="MET4580433.1"/>
    <property type="molecule type" value="Genomic_DNA"/>
</dbReference>
<feature type="region of interest" description="Disordered" evidence="1">
    <location>
        <begin position="1"/>
        <end position="51"/>
    </location>
</feature>
<protein>
    <submittedName>
        <fullName evidence="2">Uncharacterized protein</fullName>
    </submittedName>
</protein>
<feature type="compositionally biased region" description="Polar residues" evidence="1">
    <location>
        <begin position="39"/>
        <end position="49"/>
    </location>
</feature>
<evidence type="ECO:0000256" key="1">
    <source>
        <dbReference type="SAM" id="MobiDB-lite"/>
    </source>
</evidence>
<reference evidence="2 3" key="1">
    <citation type="submission" date="2024-06" db="EMBL/GenBank/DDBJ databases">
        <title>Sorghum-associated microbial communities from plants grown in Nebraska, USA.</title>
        <authorList>
            <person name="Schachtman D."/>
        </authorList>
    </citation>
    <scope>NUCLEOTIDE SEQUENCE [LARGE SCALE GENOMIC DNA]</scope>
    <source>
        <strain evidence="2 3">2709</strain>
    </source>
</reference>
<comment type="caution">
    <text evidence="2">The sequence shown here is derived from an EMBL/GenBank/DDBJ whole genome shotgun (WGS) entry which is preliminary data.</text>
</comment>
<evidence type="ECO:0000313" key="3">
    <source>
        <dbReference type="Proteomes" id="UP001549320"/>
    </source>
</evidence>
<dbReference type="RefSeq" id="WP_354449363.1">
    <property type="nucleotide sequence ID" value="NZ_JBEPSH010000018.1"/>
</dbReference>
<proteinExistence type="predicted"/>
<accession>A0ABV2QHA4</accession>
<gene>
    <name evidence="2" type="ORF">ABIE13_005574</name>
</gene>
<name>A0ABV2QHA4_9BURK</name>
<keyword evidence="3" id="KW-1185">Reference proteome</keyword>
<dbReference type="Proteomes" id="UP001549320">
    <property type="component" value="Unassembled WGS sequence"/>
</dbReference>
<evidence type="ECO:0000313" key="2">
    <source>
        <dbReference type="EMBL" id="MET4580433.1"/>
    </source>
</evidence>
<organism evidence="2 3">
    <name type="scientific">Ottowia thiooxydans</name>
    <dbReference type="NCBI Taxonomy" id="219182"/>
    <lineage>
        <taxon>Bacteria</taxon>
        <taxon>Pseudomonadati</taxon>
        <taxon>Pseudomonadota</taxon>
        <taxon>Betaproteobacteria</taxon>
        <taxon>Burkholderiales</taxon>
        <taxon>Comamonadaceae</taxon>
        <taxon>Ottowia</taxon>
    </lineage>
</organism>